<dbReference type="EMBL" id="MLJW01000309">
    <property type="protein sequence ID" value="OIQ89970.1"/>
    <property type="molecule type" value="Genomic_DNA"/>
</dbReference>
<accession>A0A1J5R3E2</accession>
<comment type="caution">
    <text evidence="2">The sequence shown here is derived from an EMBL/GenBank/DDBJ whole genome shotgun (WGS) entry which is preliminary data.</text>
</comment>
<protein>
    <recommendedName>
        <fullName evidence="3">Antitoxin SocA-like Panacea domain-containing protein</fullName>
    </recommendedName>
</protein>
<organism evidence="2">
    <name type="scientific">mine drainage metagenome</name>
    <dbReference type="NCBI Taxonomy" id="410659"/>
    <lineage>
        <taxon>unclassified sequences</taxon>
        <taxon>metagenomes</taxon>
        <taxon>ecological metagenomes</taxon>
    </lineage>
</organism>
<evidence type="ECO:0000256" key="1">
    <source>
        <dbReference type="SAM" id="MobiDB-lite"/>
    </source>
</evidence>
<sequence length="187" mass="21154">MAIAAVESSFDVAYWFVDRALNDNEYIQPQKLHRLMYLSQAYFAVAYHGRRLMPALFVADEFGPIEPGVFRACAIQRPPIDPRPMPEAVSHFLDSIWRRFGSHTAEHLNQLVRGHQPYKDALARGERSEIPLKDMIAFYARKNSPVNEAVGAPPVTQVLRPKVMRSQSGKPVSVQKWMPPVKGGGER</sequence>
<proteinExistence type="predicted"/>
<evidence type="ECO:0008006" key="3">
    <source>
        <dbReference type="Google" id="ProtNLM"/>
    </source>
</evidence>
<evidence type="ECO:0000313" key="2">
    <source>
        <dbReference type="EMBL" id="OIQ89970.1"/>
    </source>
</evidence>
<feature type="region of interest" description="Disordered" evidence="1">
    <location>
        <begin position="164"/>
        <end position="187"/>
    </location>
</feature>
<reference evidence="2" key="1">
    <citation type="submission" date="2016-10" db="EMBL/GenBank/DDBJ databases">
        <title>Sequence of Gallionella enrichment culture.</title>
        <authorList>
            <person name="Poehlein A."/>
            <person name="Muehling M."/>
            <person name="Daniel R."/>
        </authorList>
    </citation>
    <scope>NUCLEOTIDE SEQUENCE</scope>
</reference>
<name>A0A1J5R3E2_9ZZZZ</name>
<dbReference type="AlphaFoldDB" id="A0A1J5R3E2"/>
<gene>
    <name evidence="2" type="ORF">GALL_281080</name>
</gene>